<accession>A0AB40CSG5</accession>
<dbReference type="RefSeq" id="XP_039142329.1">
    <property type="nucleotide sequence ID" value="XM_039286395.1"/>
</dbReference>
<evidence type="ECO:0000256" key="4">
    <source>
        <dbReference type="ARBA" id="ARBA00023242"/>
    </source>
</evidence>
<dbReference type="GeneID" id="120279464"/>
<gene>
    <name evidence="7" type="primary">LOC120279464</name>
</gene>
<evidence type="ECO:0000259" key="5">
    <source>
        <dbReference type="SMART" id="SM00576"/>
    </source>
</evidence>
<name>A0AB40CSG5_DIOCR</name>
<dbReference type="GO" id="GO:0046982">
    <property type="term" value="F:protein heterodimerization activity"/>
    <property type="evidence" value="ECO:0007669"/>
    <property type="project" value="InterPro"/>
</dbReference>
<dbReference type="PANTHER" id="PTHR46338">
    <property type="entry name" value="TRANSCRIPTION INITIATION FACTOR TFIID SUBUNIT 8"/>
    <property type="match status" value="1"/>
</dbReference>
<dbReference type="Gene3D" id="1.10.20.10">
    <property type="entry name" value="Histone, subunit A"/>
    <property type="match status" value="1"/>
</dbReference>
<keyword evidence="3" id="KW-0804">Transcription</keyword>
<evidence type="ECO:0000256" key="3">
    <source>
        <dbReference type="ARBA" id="ARBA00023163"/>
    </source>
</evidence>
<dbReference type="GO" id="GO:0005669">
    <property type="term" value="C:transcription factor TFIID complex"/>
    <property type="evidence" value="ECO:0007669"/>
    <property type="project" value="InterPro"/>
</dbReference>
<keyword evidence="6" id="KW-1185">Reference proteome</keyword>
<keyword evidence="4" id="KW-0539">Nucleus</keyword>
<dbReference type="InterPro" id="IPR037818">
    <property type="entry name" value="TAF8"/>
</dbReference>
<feature type="domain" description="Bromodomain associated" evidence="5">
    <location>
        <begin position="18"/>
        <end position="94"/>
    </location>
</feature>
<reference evidence="7" key="1">
    <citation type="submission" date="2025-08" db="UniProtKB">
        <authorList>
            <consortium name="RefSeq"/>
        </authorList>
    </citation>
    <scope>IDENTIFICATION</scope>
</reference>
<evidence type="ECO:0000256" key="1">
    <source>
        <dbReference type="ARBA" id="ARBA00004123"/>
    </source>
</evidence>
<dbReference type="SMART" id="SM00576">
    <property type="entry name" value="BTP"/>
    <property type="match status" value="1"/>
</dbReference>
<dbReference type="InterPro" id="IPR009072">
    <property type="entry name" value="Histone-fold"/>
</dbReference>
<evidence type="ECO:0000313" key="6">
    <source>
        <dbReference type="Proteomes" id="UP001515500"/>
    </source>
</evidence>
<evidence type="ECO:0000313" key="7">
    <source>
        <dbReference type="RefSeq" id="XP_039142329.1"/>
    </source>
</evidence>
<keyword evidence="2" id="KW-0805">Transcription regulation</keyword>
<dbReference type="PANTHER" id="PTHR46338:SF21">
    <property type="entry name" value="OS02G0699900 PROTEIN"/>
    <property type="match status" value="1"/>
</dbReference>
<comment type="subcellular location">
    <subcellularLocation>
        <location evidence="1">Nucleus</location>
    </subcellularLocation>
</comment>
<organism evidence="6 7">
    <name type="scientific">Dioscorea cayennensis subsp. rotundata</name>
    <name type="common">White Guinea yam</name>
    <name type="synonym">Dioscorea rotundata</name>
    <dbReference type="NCBI Taxonomy" id="55577"/>
    <lineage>
        <taxon>Eukaryota</taxon>
        <taxon>Viridiplantae</taxon>
        <taxon>Streptophyta</taxon>
        <taxon>Embryophyta</taxon>
        <taxon>Tracheophyta</taxon>
        <taxon>Spermatophyta</taxon>
        <taxon>Magnoliopsida</taxon>
        <taxon>Liliopsida</taxon>
        <taxon>Dioscoreales</taxon>
        <taxon>Dioscoreaceae</taxon>
        <taxon>Dioscorea</taxon>
    </lineage>
</organism>
<dbReference type="AlphaFoldDB" id="A0AB40CSG5"/>
<dbReference type="InterPro" id="IPR006565">
    <property type="entry name" value="BTP"/>
</dbReference>
<sequence>MNGIPIALENLHSRSLSSSFASNAITVAVAQICLKAGCNGARTSVLHALADIAGRYIQALARSAAEAANARGRTNSNLLDITRAIEDLCSNSGFRFASDPMRPLLKSAVLKEIAAFVRSADEIPFARPMRRKEAEKVRVLMSFAQVGKEPPLRQVPRWLPCFPELWEKGKRKALVDSGLEGFGSDPVQNPDPKRRLVVVNRELPVVRARVKFRIGLGKDTRKSKK</sequence>
<proteinExistence type="predicted"/>
<dbReference type="Pfam" id="PF07524">
    <property type="entry name" value="Bromo_TP"/>
    <property type="match status" value="1"/>
</dbReference>
<dbReference type="Proteomes" id="UP001515500">
    <property type="component" value="Chromosome 16"/>
</dbReference>
<protein>
    <submittedName>
        <fullName evidence="7">Transcription initiation factor TFIID subunit 8-like</fullName>
    </submittedName>
</protein>
<evidence type="ECO:0000256" key="2">
    <source>
        <dbReference type="ARBA" id="ARBA00023015"/>
    </source>
</evidence>